<accession>A0A0E9VFF7</accession>
<organism evidence="1">
    <name type="scientific">Anguilla anguilla</name>
    <name type="common">European freshwater eel</name>
    <name type="synonym">Muraena anguilla</name>
    <dbReference type="NCBI Taxonomy" id="7936"/>
    <lineage>
        <taxon>Eukaryota</taxon>
        <taxon>Metazoa</taxon>
        <taxon>Chordata</taxon>
        <taxon>Craniata</taxon>
        <taxon>Vertebrata</taxon>
        <taxon>Euteleostomi</taxon>
        <taxon>Actinopterygii</taxon>
        <taxon>Neopterygii</taxon>
        <taxon>Teleostei</taxon>
        <taxon>Anguilliformes</taxon>
        <taxon>Anguillidae</taxon>
        <taxon>Anguilla</taxon>
    </lineage>
</organism>
<reference evidence="1" key="1">
    <citation type="submission" date="2014-11" db="EMBL/GenBank/DDBJ databases">
        <authorList>
            <person name="Amaro Gonzalez C."/>
        </authorList>
    </citation>
    <scope>NUCLEOTIDE SEQUENCE</scope>
</reference>
<proteinExistence type="predicted"/>
<reference evidence="1" key="2">
    <citation type="journal article" date="2015" name="Fish Shellfish Immunol.">
        <title>Early steps in the European eel (Anguilla anguilla)-Vibrio vulnificus interaction in the gills: Role of the RtxA13 toxin.</title>
        <authorList>
            <person name="Callol A."/>
            <person name="Pajuelo D."/>
            <person name="Ebbesson L."/>
            <person name="Teles M."/>
            <person name="MacKenzie S."/>
            <person name="Amaro C."/>
        </authorList>
    </citation>
    <scope>NUCLEOTIDE SEQUENCE</scope>
</reference>
<name>A0A0E9VFF7_ANGAN</name>
<evidence type="ECO:0000313" key="1">
    <source>
        <dbReference type="EMBL" id="JAH76205.1"/>
    </source>
</evidence>
<protein>
    <submittedName>
        <fullName evidence="1">Uncharacterized protein</fullName>
    </submittedName>
</protein>
<dbReference type="EMBL" id="GBXM01032372">
    <property type="protein sequence ID" value="JAH76205.1"/>
    <property type="molecule type" value="Transcribed_RNA"/>
</dbReference>
<sequence length="38" mass="4509">MNLYFKLVFMLQSHMPLQFKHDPYIGVSERESVCVFCA</sequence>
<dbReference type="AlphaFoldDB" id="A0A0E9VFF7"/>